<protein>
    <submittedName>
        <fullName evidence="9 10">Zinc finger protein 474-like</fullName>
    </submittedName>
</protein>
<dbReference type="RefSeq" id="XP_022108680.1">
    <property type="nucleotide sequence ID" value="XM_022252988.1"/>
</dbReference>
<dbReference type="KEGG" id="aplc:110988952"/>
<organism evidence="8 9">
    <name type="scientific">Acanthaster planci</name>
    <name type="common">Crown-of-thorns starfish</name>
    <dbReference type="NCBI Taxonomy" id="133434"/>
    <lineage>
        <taxon>Eukaryota</taxon>
        <taxon>Metazoa</taxon>
        <taxon>Echinodermata</taxon>
        <taxon>Eleutherozoa</taxon>
        <taxon>Asterozoa</taxon>
        <taxon>Asteroidea</taxon>
        <taxon>Valvatacea</taxon>
        <taxon>Valvatida</taxon>
        <taxon>Acanthasteridae</taxon>
        <taxon>Acanthaster</taxon>
    </lineage>
</organism>
<feature type="compositionally biased region" description="Basic residues" evidence="6">
    <location>
        <begin position="164"/>
        <end position="179"/>
    </location>
</feature>
<feature type="domain" description="C2HC/C3H-type" evidence="7">
    <location>
        <begin position="374"/>
        <end position="403"/>
    </location>
</feature>
<dbReference type="InterPro" id="IPR026319">
    <property type="entry name" value="ZC2HC1A/B-like"/>
</dbReference>
<feature type="compositionally biased region" description="Polar residues" evidence="6">
    <location>
        <begin position="180"/>
        <end position="206"/>
    </location>
</feature>
<dbReference type="RefSeq" id="XP_022108671.1">
    <property type="nucleotide sequence ID" value="XM_022252979.1"/>
</dbReference>
<evidence type="ECO:0000259" key="7">
    <source>
        <dbReference type="PROSITE" id="PS52027"/>
    </source>
</evidence>
<dbReference type="Proteomes" id="UP000694845">
    <property type="component" value="Unplaced"/>
</dbReference>
<evidence type="ECO:0000256" key="3">
    <source>
        <dbReference type="ARBA" id="ARBA00022771"/>
    </source>
</evidence>
<feature type="compositionally biased region" description="Polar residues" evidence="6">
    <location>
        <begin position="108"/>
        <end position="124"/>
    </location>
</feature>
<evidence type="ECO:0000256" key="2">
    <source>
        <dbReference type="ARBA" id="ARBA00022737"/>
    </source>
</evidence>
<feature type="region of interest" description="Disordered" evidence="6">
    <location>
        <begin position="410"/>
        <end position="430"/>
    </location>
</feature>
<keyword evidence="2" id="KW-0677">Repeat</keyword>
<keyword evidence="3 5" id="KW-0863">Zinc-finger</keyword>
<feature type="domain" description="C2HC/C3H-type" evidence="7">
    <location>
        <begin position="315"/>
        <end position="344"/>
    </location>
</feature>
<reference evidence="9 10" key="1">
    <citation type="submission" date="2025-04" db="UniProtKB">
        <authorList>
            <consortium name="RefSeq"/>
        </authorList>
    </citation>
    <scope>IDENTIFICATION</scope>
</reference>
<feature type="domain" description="C2HC/C3H-type" evidence="7">
    <location>
        <begin position="36"/>
        <end position="65"/>
    </location>
</feature>
<gene>
    <name evidence="9 10 11" type="primary">LOC110988952</name>
</gene>
<feature type="compositionally biased region" description="Basic and acidic residues" evidence="6">
    <location>
        <begin position="57"/>
        <end position="69"/>
    </location>
</feature>
<feature type="compositionally biased region" description="Polar residues" evidence="6">
    <location>
        <begin position="342"/>
        <end position="370"/>
    </location>
</feature>
<evidence type="ECO:0000313" key="10">
    <source>
        <dbReference type="RefSeq" id="XP_022108671.1"/>
    </source>
</evidence>
<evidence type="ECO:0000313" key="9">
    <source>
        <dbReference type="RefSeq" id="XP_022108662.1"/>
    </source>
</evidence>
<feature type="compositionally biased region" description="Polar residues" evidence="6">
    <location>
        <begin position="143"/>
        <end position="159"/>
    </location>
</feature>
<dbReference type="AlphaFoldDB" id="A0A8B7ZUA0"/>
<dbReference type="PROSITE" id="PS52027">
    <property type="entry name" value="ZF_C2HC_C3H"/>
    <property type="match status" value="7"/>
</dbReference>
<evidence type="ECO:0000313" key="11">
    <source>
        <dbReference type="RefSeq" id="XP_022108680.1"/>
    </source>
</evidence>
<feature type="compositionally biased region" description="Polar residues" evidence="6">
    <location>
        <begin position="480"/>
        <end position="495"/>
    </location>
</feature>
<accession>A0A8B7ZUA0</accession>
<dbReference type="GeneID" id="110988952"/>
<feature type="region of interest" description="Disordered" evidence="6">
    <location>
        <begin position="57"/>
        <end position="233"/>
    </location>
</feature>
<sequence>MRRAAPQKPNILPGITCAGRDSDLSWPAFQSSSQAQLLPCSKCGRTFLPERVKIHEKMCPAGREPDSRRGQPGVRARSRTESREARDDSGGLSKSWGGSICQEDDSQPSRPGTATLIRPSTVTLKQRDQVTIDDEEYQVPDESISNQHLQTDNSSTISLDRSVVHRVAKSRPKSAKRGRQTNTLPLSSQLGTPSSQASGSVSSRTAASPLQPRPPSNPRPTPPPTATSKLAPIKGAGKPVTVVCYICGREFGTKSISIHEPQCLEKWKIQNSQLPKHLRRPVPRKPQDLGSVHSNSPGSDLSGYNQAAYQAANSQLLPCGNCGRTFAPDRLPVHERSCGRPKTTTIRSRNSMASSSTFGSPNGRPSANSTAKPRTLICYICGREFGTKSLPIHEPQCLQKWHMQNQQLPKELRRPPPRKPEVIGSQVGRSSGEAMNEAAWQAHLTNLVPCDSCGRTFSADRIGKHAASCQVRNQGKERSTGTQRSTLGSVKQMQMSKPYPAVRRPQTVICYICSREFGTKSISIHEPQCLKKWALENERLPKELRRPPPVKPQERVIKGGSGVYSVEQMNEAAWQASQANLVPCETCGRTFLPDRLIVHKKSCKPKN</sequence>
<dbReference type="Pfam" id="PF13913">
    <property type="entry name" value="zf-C2HC_2"/>
    <property type="match status" value="7"/>
</dbReference>
<dbReference type="Gene3D" id="3.30.160.60">
    <property type="entry name" value="Classic Zinc Finger"/>
    <property type="match status" value="7"/>
</dbReference>
<feature type="compositionally biased region" description="Basic and acidic residues" evidence="6">
    <location>
        <begin position="78"/>
        <end position="89"/>
    </location>
</feature>
<evidence type="ECO:0000256" key="6">
    <source>
        <dbReference type="SAM" id="MobiDB-lite"/>
    </source>
</evidence>
<feature type="region of interest" description="Disordered" evidence="6">
    <location>
        <begin position="273"/>
        <end position="302"/>
    </location>
</feature>
<feature type="domain" description="C2HC/C3H-type" evidence="7">
    <location>
        <begin position="506"/>
        <end position="535"/>
    </location>
</feature>
<dbReference type="GO" id="GO:0008270">
    <property type="term" value="F:zinc ion binding"/>
    <property type="evidence" value="ECO:0007669"/>
    <property type="project" value="UniProtKB-KW"/>
</dbReference>
<feature type="domain" description="C2HC/C3H-type" evidence="7">
    <location>
        <begin position="446"/>
        <end position="475"/>
    </location>
</feature>
<keyword evidence="4" id="KW-0862">Zinc</keyword>
<dbReference type="PANTHER" id="PTHR13555">
    <property type="entry name" value="C2H2 ZINC FINGER CGI-62-RELATED"/>
    <property type="match status" value="1"/>
</dbReference>
<feature type="compositionally biased region" description="Polar residues" evidence="6">
    <location>
        <begin position="292"/>
        <end position="302"/>
    </location>
</feature>
<evidence type="ECO:0000256" key="5">
    <source>
        <dbReference type="PROSITE-ProRule" id="PRU01371"/>
    </source>
</evidence>
<dbReference type="PANTHER" id="PTHR13555:SF68">
    <property type="entry name" value="ZINC FINGER PROTEIN 474"/>
    <property type="match status" value="1"/>
</dbReference>
<evidence type="ECO:0000256" key="1">
    <source>
        <dbReference type="ARBA" id="ARBA00022723"/>
    </source>
</evidence>
<proteinExistence type="predicted"/>
<dbReference type="OrthoDB" id="265955at2759"/>
<evidence type="ECO:0000313" key="8">
    <source>
        <dbReference type="Proteomes" id="UP000694845"/>
    </source>
</evidence>
<dbReference type="InterPro" id="IPR049899">
    <property type="entry name" value="Znf_C2HC_C3H"/>
</dbReference>
<feature type="region of interest" description="Disordered" evidence="6">
    <location>
        <begin position="470"/>
        <end position="498"/>
    </location>
</feature>
<evidence type="ECO:0000256" key="4">
    <source>
        <dbReference type="ARBA" id="ARBA00022833"/>
    </source>
</evidence>
<feature type="compositionally biased region" description="Basic and acidic residues" evidence="6">
    <location>
        <begin position="410"/>
        <end position="421"/>
    </location>
</feature>
<keyword evidence="1" id="KW-0479">Metal-binding</keyword>
<feature type="domain" description="C2HC/C3H-type" evidence="7">
    <location>
        <begin position="580"/>
        <end position="607"/>
    </location>
</feature>
<dbReference type="RefSeq" id="XP_022108662.1">
    <property type="nucleotide sequence ID" value="XM_022252970.1"/>
</dbReference>
<dbReference type="OMA" id="DSAWESH"/>
<feature type="domain" description="C2HC/C3H-type" evidence="7">
    <location>
        <begin position="240"/>
        <end position="269"/>
    </location>
</feature>
<name>A0A8B7ZUA0_ACAPL</name>
<feature type="region of interest" description="Disordered" evidence="6">
    <location>
        <begin position="333"/>
        <end position="370"/>
    </location>
</feature>
<keyword evidence="8" id="KW-1185">Reference proteome</keyword>
<feature type="compositionally biased region" description="Pro residues" evidence="6">
    <location>
        <begin position="211"/>
        <end position="225"/>
    </location>
</feature>